<sequence length="258" mass="30668">MSLLDDKKKFDQRRAHAPQIVKEKFKFTEKKDEPPLKKVKKEFQKPITSTTTAGFARQRFDFIQALKAEQDPLDRDGLIRKLAFDVFKSQELFEELKNNERLIYDEKNKTFAYRHTYNIRSKEDLLNLLKQNKDYGGMDYKGMKDSYHGLATAVDQLEAEGHVYVLRQKDQTPKMIFYNDNNLNIEMSPEFIKMWDEVEVPKNIEKELKNANLKSMETFKNKVNEKILVKEKKKRVNNRARITNKHIWGEVEKSEKKK</sequence>
<dbReference type="GO" id="GO:0003677">
    <property type="term" value="F:DNA binding"/>
    <property type="evidence" value="ECO:0007669"/>
    <property type="project" value="UniProtKB-KW"/>
</dbReference>
<comment type="caution">
    <text evidence="8">The sequence shown here is derived from an EMBL/GenBank/DDBJ whole genome shotgun (WGS) entry which is preliminary data.</text>
</comment>
<keyword evidence="9" id="KW-1185">Reference proteome</keyword>
<evidence type="ECO:0000313" key="9">
    <source>
        <dbReference type="Proteomes" id="UP001211065"/>
    </source>
</evidence>
<comment type="function">
    <text evidence="6">Recruits TFIIH to the initiation complex and stimulates the RNA polymerase II C-terminal domain kinase and DNA-dependent ATPase activities of TFIIH. Both TFIIH and TFIIE are required for promoter clearance by RNA polymerase.</text>
</comment>
<dbReference type="PANTHER" id="PTHR12716">
    <property type="entry name" value="TRANSCRIPTION INITIATION FACTOR IIE, BETA SUBUNIT"/>
    <property type="match status" value="1"/>
</dbReference>
<dbReference type="InterPro" id="IPR016656">
    <property type="entry name" value="TFIIE-bsu"/>
</dbReference>
<dbReference type="PANTHER" id="PTHR12716:SF8">
    <property type="entry name" value="TRANSCRIPTION INITIATION FACTOR IIE SUBUNIT BETA"/>
    <property type="match status" value="1"/>
</dbReference>
<evidence type="ECO:0000256" key="4">
    <source>
        <dbReference type="ARBA" id="ARBA00023163"/>
    </source>
</evidence>
<comment type="subcellular location">
    <subcellularLocation>
        <location evidence="1">Nucleus</location>
    </subcellularLocation>
</comment>
<keyword evidence="5" id="KW-0539">Nucleus</keyword>
<evidence type="ECO:0000259" key="7">
    <source>
        <dbReference type="PROSITE" id="PS51351"/>
    </source>
</evidence>
<feature type="domain" description="TFIIE beta" evidence="7">
    <location>
        <begin position="43"/>
        <end position="120"/>
    </location>
</feature>
<proteinExistence type="predicted"/>
<dbReference type="GO" id="GO:0001097">
    <property type="term" value="F:TFIIH-class transcription factor complex binding"/>
    <property type="evidence" value="ECO:0007669"/>
    <property type="project" value="TreeGrafter"/>
</dbReference>
<accession>A0AAD5Y1G7</accession>
<dbReference type="PROSITE" id="PS51351">
    <property type="entry name" value="TFIIE_BETA_C"/>
    <property type="match status" value="1"/>
</dbReference>
<organism evidence="8 9">
    <name type="scientific">Clydaea vesicula</name>
    <dbReference type="NCBI Taxonomy" id="447962"/>
    <lineage>
        <taxon>Eukaryota</taxon>
        <taxon>Fungi</taxon>
        <taxon>Fungi incertae sedis</taxon>
        <taxon>Chytridiomycota</taxon>
        <taxon>Chytridiomycota incertae sedis</taxon>
        <taxon>Chytridiomycetes</taxon>
        <taxon>Lobulomycetales</taxon>
        <taxon>Lobulomycetaceae</taxon>
        <taxon>Clydaea</taxon>
    </lineage>
</organism>
<dbReference type="GO" id="GO:0005673">
    <property type="term" value="C:transcription factor TFIIE complex"/>
    <property type="evidence" value="ECO:0007669"/>
    <property type="project" value="InterPro"/>
</dbReference>
<dbReference type="GO" id="GO:0006367">
    <property type="term" value="P:transcription initiation at RNA polymerase II promoter"/>
    <property type="evidence" value="ECO:0007669"/>
    <property type="project" value="InterPro"/>
</dbReference>
<keyword evidence="4" id="KW-0804">Transcription</keyword>
<dbReference type="InterPro" id="IPR003166">
    <property type="entry name" value="TFIIE_bsu_DNA-bd"/>
</dbReference>
<evidence type="ECO:0000256" key="3">
    <source>
        <dbReference type="ARBA" id="ARBA00023125"/>
    </source>
</evidence>
<evidence type="ECO:0000256" key="1">
    <source>
        <dbReference type="ARBA" id="ARBA00004123"/>
    </source>
</evidence>
<evidence type="ECO:0000256" key="6">
    <source>
        <dbReference type="ARBA" id="ARBA00025581"/>
    </source>
</evidence>
<evidence type="ECO:0000313" key="8">
    <source>
        <dbReference type="EMBL" id="KAJ3227024.1"/>
    </source>
</evidence>
<dbReference type="AlphaFoldDB" id="A0AAD5Y1G7"/>
<evidence type="ECO:0000256" key="5">
    <source>
        <dbReference type="ARBA" id="ARBA00023242"/>
    </source>
</evidence>
<evidence type="ECO:0000256" key="2">
    <source>
        <dbReference type="ARBA" id="ARBA00023015"/>
    </source>
</evidence>
<protein>
    <recommendedName>
        <fullName evidence="7">TFIIE beta domain-containing protein</fullName>
    </recommendedName>
</protein>
<dbReference type="EMBL" id="JADGJW010000024">
    <property type="protein sequence ID" value="KAJ3227024.1"/>
    <property type="molecule type" value="Genomic_DNA"/>
</dbReference>
<dbReference type="Proteomes" id="UP001211065">
    <property type="component" value="Unassembled WGS sequence"/>
</dbReference>
<reference evidence="8" key="1">
    <citation type="submission" date="2020-05" db="EMBL/GenBank/DDBJ databases">
        <title>Phylogenomic resolution of chytrid fungi.</title>
        <authorList>
            <person name="Stajich J.E."/>
            <person name="Amses K."/>
            <person name="Simmons R."/>
            <person name="Seto K."/>
            <person name="Myers J."/>
            <person name="Bonds A."/>
            <person name="Quandt C.A."/>
            <person name="Barry K."/>
            <person name="Liu P."/>
            <person name="Grigoriev I."/>
            <person name="Longcore J.E."/>
            <person name="James T.Y."/>
        </authorList>
    </citation>
    <scope>NUCLEOTIDE SEQUENCE</scope>
    <source>
        <strain evidence="8">JEL0476</strain>
    </source>
</reference>
<dbReference type="Pfam" id="PF18121">
    <property type="entry name" value="TFA2_Winged_2"/>
    <property type="match status" value="1"/>
</dbReference>
<dbReference type="Pfam" id="PF02186">
    <property type="entry name" value="TFIIE_beta"/>
    <property type="match status" value="1"/>
</dbReference>
<name>A0AAD5Y1G7_9FUNG</name>
<keyword evidence="2" id="KW-0805">Transcription regulation</keyword>
<keyword evidence="3" id="KW-0238">DNA-binding</keyword>
<dbReference type="InterPro" id="IPR040501">
    <property type="entry name" value="TFA2_Winged_2"/>
</dbReference>
<gene>
    <name evidence="8" type="ORF">HK099_003647</name>
</gene>